<protein>
    <recommendedName>
        <fullName evidence="15">NADH-cytochrome b5 reductase</fullName>
        <ecNumber evidence="15">1.6.2.2</ecNumber>
    </recommendedName>
</protein>
<proteinExistence type="inferred from homology"/>
<evidence type="ECO:0000256" key="11">
    <source>
        <dbReference type="ARBA" id="ARBA00023128"/>
    </source>
</evidence>
<dbReference type="InterPro" id="IPR017927">
    <property type="entry name" value="FAD-bd_FR_type"/>
</dbReference>
<evidence type="ECO:0000259" key="16">
    <source>
        <dbReference type="PROSITE" id="PS51384"/>
    </source>
</evidence>
<dbReference type="GeneID" id="37013619"/>
<dbReference type="GO" id="GO:0005741">
    <property type="term" value="C:mitochondrial outer membrane"/>
    <property type="evidence" value="ECO:0007669"/>
    <property type="project" value="UniProtKB-SubCell"/>
</dbReference>
<evidence type="ECO:0000256" key="10">
    <source>
        <dbReference type="ARBA" id="ARBA00023027"/>
    </source>
</evidence>
<keyword evidence="11" id="KW-0496">Mitochondrion</keyword>
<dbReference type="GO" id="GO:0090524">
    <property type="term" value="F:cytochrome-b5 reductase activity, acting on NADH"/>
    <property type="evidence" value="ECO:0007669"/>
    <property type="project" value="UniProtKB-EC"/>
</dbReference>
<keyword evidence="6" id="KW-1000">Mitochondrion outer membrane</keyword>
<dbReference type="PANTHER" id="PTHR19370:SF171">
    <property type="entry name" value="NADH-CYTOCHROME B5 REDUCTASE 2"/>
    <property type="match status" value="1"/>
</dbReference>
<dbReference type="Proteomes" id="UP000245942">
    <property type="component" value="Unassembled WGS sequence"/>
</dbReference>
<comment type="cofactor">
    <cofactor evidence="1 14 15">
        <name>FAD</name>
        <dbReference type="ChEBI" id="CHEBI:57692"/>
    </cofactor>
</comment>
<sequence length="342" mass="36340">MIRANPAVTSSLFSAARSSVRPSVRSYATAPSSGGSSNLPLWLGLGGIAGLGAYWGLGGLNGSPPKVSGKDVKEALSPTSVSGALSKEKFIDFKLKEVIPYNHDSSTFVFDIPDNAPSGLTLASAVVTKGSGDGPKDKDGKPVIRPYTPVTSPETKGHIDFLIKKYPGGAMTEHIHSLKPGDSLAIKGPIPKFPYKANEFEELGMIAGGTGITPMWQVIQAIANDKSDKTKVTLVYTNKSEADILLREKFDDLQKNDSRFKIVYGLDQLPKGFNGFTGYVTPEIISEHMPAPGKADKIKLFICGPPPQVEAISGGKGPKGSQGELKGLLADAGYQQDQIYKF</sequence>
<keyword evidence="9 15" id="KW-0560">Oxidoreductase</keyword>
<dbReference type="Gene3D" id="2.40.30.10">
    <property type="entry name" value="Translation factors"/>
    <property type="match status" value="1"/>
</dbReference>
<dbReference type="EC" id="1.6.2.2" evidence="15"/>
<evidence type="ECO:0000256" key="8">
    <source>
        <dbReference type="ARBA" id="ARBA00022989"/>
    </source>
</evidence>
<evidence type="ECO:0000256" key="7">
    <source>
        <dbReference type="ARBA" id="ARBA00022827"/>
    </source>
</evidence>
<keyword evidence="8" id="KW-1133">Transmembrane helix</keyword>
<dbReference type="PANTHER" id="PTHR19370">
    <property type="entry name" value="NADH-CYTOCHROME B5 REDUCTASE"/>
    <property type="match status" value="1"/>
</dbReference>
<accession>A0A316UBD7</accession>
<dbReference type="OrthoDB" id="432685at2759"/>
<dbReference type="InterPro" id="IPR001709">
    <property type="entry name" value="Flavoprot_Pyr_Nucl_cyt_Rdtase"/>
</dbReference>
<evidence type="ECO:0000313" key="18">
    <source>
        <dbReference type="Proteomes" id="UP000245942"/>
    </source>
</evidence>
<feature type="binding site" evidence="14">
    <location>
        <position position="146"/>
    </location>
    <ligand>
        <name>FAD</name>
        <dbReference type="ChEBI" id="CHEBI:57692"/>
    </ligand>
</feature>
<dbReference type="InterPro" id="IPR001433">
    <property type="entry name" value="OxRdtase_FAD/NAD-bd"/>
</dbReference>
<feature type="binding site" evidence="14">
    <location>
        <position position="171"/>
    </location>
    <ligand>
        <name>FAD</name>
        <dbReference type="ChEBI" id="CHEBI:57692"/>
    </ligand>
</feature>
<evidence type="ECO:0000256" key="6">
    <source>
        <dbReference type="ARBA" id="ARBA00022787"/>
    </source>
</evidence>
<keyword evidence="4 14" id="KW-0285">Flavoprotein</keyword>
<keyword evidence="10 15" id="KW-0520">NAD</keyword>
<evidence type="ECO:0000256" key="1">
    <source>
        <dbReference type="ARBA" id="ARBA00001974"/>
    </source>
</evidence>
<comment type="subcellular location">
    <subcellularLocation>
        <location evidence="2">Mitochondrion outer membrane</location>
        <topology evidence="2">Single-pass membrane protein</topology>
    </subcellularLocation>
</comment>
<name>A0A316UBD7_9BASI</name>
<feature type="binding site" evidence="14">
    <location>
        <position position="164"/>
    </location>
    <ligand>
        <name>FAD</name>
        <dbReference type="ChEBI" id="CHEBI:57692"/>
    </ligand>
</feature>
<dbReference type="STRING" id="1684307.A0A316UBD7"/>
<feature type="domain" description="FAD-binding FR-type" evidence="16">
    <location>
        <begin position="88"/>
        <end position="196"/>
    </location>
</feature>
<dbReference type="InterPro" id="IPR039261">
    <property type="entry name" value="FNR_nucleotide-bd"/>
</dbReference>
<evidence type="ECO:0000256" key="4">
    <source>
        <dbReference type="ARBA" id="ARBA00022630"/>
    </source>
</evidence>
<feature type="binding site" evidence="14">
    <location>
        <position position="213"/>
    </location>
    <ligand>
        <name>FAD</name>
        <dbReference type="ChEBI" id="CHEBI:57692"/>
    </ligand>
</feature>
<dbReference type="PRINTS" id="PR00406">
    <property type="entry name" value="CYTB5RDTASE"/>
</dbReference>
<dbReference type="InterPro" id="IPR017938">
    <property type="entry name" value="Riboflavin_synthase-like_b-brl"/>
</dbReference>
<dbReference type="AlphaFoldDB" id="A0A316UBD7"/>
<keyword evidence="18" id="KW-1185">Reference proteome</keyword>
<dbReference type="SUPFAM" id="SSF52343">
    <property type="entry name" value="Ferredoxin reductase-like, C-terminal NADP-linked domain"/>
    <property type="match status" value="1"/>
</dbReference>
<evidence type="ECO:0000256" key="15">
    <source>
        <dbReference type="RuleBase" id="RU361226"/>
    </source>
</evidence>
<dbReference type="PRINTS" id="PR00371">
    <property type="entry name" value="FPNCR"/>
</dbReference>
<evidence type="ECO:0000256" key="5">
    <source>
        <dbReference type="ARBA" id="ARBA00022692"/>
    </source>
</evidence>
<evidence type="ECO:0000256" key="9">
    <source>
        <dbReference type="ARBA" id="ARBA00023002"/>
    </source>
</evidence>
<feature type="binding site" evidence="14">
    <location>
        <position position="147"/>
    </location>
    <ligand>
        <name>FAD</name>
        <dbReference type="ChEBI" id="CHEBI:57692"/>
    </ligand>
</feature>
<gene>
    <name evidence="17" type="ORF">BCV69DRAFT_281183</name>
</gene>
<comment type="catalytic activity">
    <reaction evidence="13 15">
        <text>2 Fe(III)-[cytochrome b5] + NADH = 2 Fe(II)-[cytochrome b5] + NAD(+) + H(+)</text>
        <dbReference type="Rhea" id="RHEA:46680"/>
        <dbReference type="Rhea" id="RHEA-COMP:10438"/>
        <dbReference type="Rhea" id="RHEA-COMP:10439"/>
        <dbReference type="ChEBI" id="CHEBI:15378"/>
        <dbReference type="ChEBI" id="CHEBI:29033"/>
        <dbReference type="ChEBI" id="CHEBI:29034"/>
        <dbReference type="ChEBI" id="CHEBI:57540"/>
        <dbReference type="ChEBI" id="CHEBI:57945"/>
        <dbReference type="EC" id="1.6.2.2"/>
    </reaction>
</comment>
<dbReference type="FunFam" id="3.40.50.80:FF:000009">
    <property type="entry name" value="NADH-cytochrome b5 reductase"/>
    <property type="match status" value="1"/>
</dbReference>
<evidence type="ECO:0000313" key="17">
    <source>
        <dbReference type="EMBL" id="PWN22178.1"/>
    </source>
</evidence>
<feature type="binding site" evidence="14">
    <location>
        <position position="145"/>
    </location>
    <ligand>
        <name>FAD</name>
        <dbReference type="ChEBI" id="CHEBI:57692"/>
    </ligand>
</feature>
<dbReference type="Pfam" id="PF00175">
    <property type="entry name" value="NAD_binding_1"/>
    <property type="match status" value="1"/>
</dbReference>
<dbReference type="SUPFAM" id="SSF63380">
    <property type="entry name" value="Riboflavin synthase domain-like"/>
    <property type="match status" value="1"/>
</dbReference>
<dbReference type="Pfam" id="PF00970">
    <property type="entry name" value="FAD_binding_6"/>
    <property type="match status" value="1"/>
</dbReference>
<dbReference type="Gene3D" id="3.40.50.80">
    <property type="entry name" value="Nucleotide-binding domain of ferredoxin-NADP reductase (FNR) module"/>
    <property type="match status" value="1"/>
</dbReference>
<dbReference type="RefSeq" id="XP_025349338.1">
    <property type="nucleotide sequence ID" value="XM_025491885.1"/>
</dbReference>
<dbReference type="InterPro" id="IPR001834">
    <property type="entry name" value="CBR-like"/>
</dbReference>
<evidence type="ECO:0000256" key="13">
    <source>
        <dbReference type="ARBA" id="ARBA00047682"/>
    </source>
</evidence>
<dbReference type="CDD" id="cd06183">
    <property type="entry name" value="cyt_b5_reduct_like"/>
    <property type="match status" value="1"/>
</dbReference>
<keyword evidence="5" id="KW-0812">Transmembrane</keyword>
<keyword evidence="7 14" id="KW-0274">FAD</keyword>
<reference evidence="17 18" key="1">
    <citation type="journal article" date="2018" name="Mol. Biol. Evol.">
        <title>Broad Genomic Sampling Reveals a Smut Pathogenic Ancestry of the Fungal Clade Ustilaginomycotina.</title>
        <authorList>
            <person name="Kijpornyongpan T."/>
            <person name="Mondo S.J."/>
            <person name="Barry K."/>
            <person name="Sandor L."/>
            <person name="Lee J."/>
            <person name="Lipzen A."/>
            <person name="Pangilinan J."/>
            <person name="LaButti K."/>
            <person name="Hainaut M."/>
            <person name="Henrissat B."/>
            <person name="Grigoriev I.V."/>
            <person name="Spatafora J.W."/>
            <person name="Aime M.C."/>
        </authorList>
    </citation>
    <scope>NUCLEOTIDE SEQUENCE [LARGE SCALE GENOMIC DNA]</scope>
    <source>
        <strain evidence="17 18">MCA 4718</strain>
    </source>
</reference>
<comment type="similarity">
    <text evidence="3 15">Belongs to the flavoprotein pyridine nucleotide cytochrome reductase family.</text>
</comment>
<dbReference type="PROSITE" id="PS51384">
    <property type="entry name" value="FAD_FR"/>
    <property type="match status" value="1"/>
</dbReference>
<dbReference type="EMBL" id="KZ819323">
    <property type="protein sequence ID" value="PWN22178.1"/>
    <property type="molecule type" value="Genomic_DNA"/>
</dbReference>
<evidence type="ECO:0000256" key="3">
    <source>
        <dbReference type="ARBA" id="ARBA00006105"/>
    </source>
</evidence>
<evidence type="ECO:0000256" key="14">
    <source>
        <dbReference type="PIRSR" id="PIRSR601834-1"/>
    </source>
</evidence>
<evidence type="ECO:0000256" key="2">
    <source>
        <dbReference type="ARBA" id="ARBA00004572"/>
    </source>
</evidence>
<dbReference type="FunFam" id="2.40.30.10:FF:000069">
    <property type="entry name" value="NADH-cytochrome b5 reductase"/>
    <property type="match status" value="1"/>
</dbReference>
<organism evidence="17 18">
    <name type="scientific">Pseudomicrostroma glucosiphilum</name>
    <dbReference type="NCBI Taxonomy" id="1684307"/>
    <lineage>
        <taxon>Eukaryota</taxon>
        <taxon>Fungi</taxon>
        <taxon>Dikarya</taxon>
        <taxon>Basidiomycota</taxon>
        <taxon>Ustilaginomycotina</taxon>
        <taxon>Exobasidiomycetes</taxon>
        <taxon>Microstromatales</taxon>
        <taxon>Microstromatales incertae sedis</taxon>
        <taxon>Pseudomicrostroma</taxon>
    </lineage>
</organism>
<feature type="binding site" evidence="14">
    <location>
        <position position="162"/>
    </location>
    <ligand>
        <name>FAD</name>
        <dbReference type="ChEBI" id="CHEBI:57692"/>
    </ligand>
</feature>
<evidence type="ECO:0000256" key="12">
    <source>
        <dbReference type="ARBA" id="ARBA00023136"/>
    </source>
</evidence>
<dbReference type="InterPro" id="IPR008333">
    <property type="entry name" value="Cbr1-like_FAD-bd_dom"/>
</dbReference>
<keyword evidence="12" id="KW-0472">Membrane</keyword>